<dbReference type="Proteomes" id="UP000054248">
    <property type="component" value="Unassembled WGS sequence"/>
</dbReference>
<evidence type="ECO:0000313" key="2">
    <source>
        <dbReference type="Proteomes" id="UP000054248"/>
    </source>
</evidence>
<keyword evidence="2" id="KW-1185">Reference proteome</keyword>
<name>A0A0C3MCD1_9AGAM</name>
<dbReference type="EMBL" id="KN822963">
    <property type="protein sequence ID" value="KIO31397.1"/>
    <property type="molecule type" value="Genomic_DNA"/>
</dbReference>
<organism evidence="1 2">
    <name type="scientific">Tulasnella calospora MUT 4182</name>
    <dbReference type="NCBI Taxonomy" id="1051891"/>
    <lineage>
        <taxon>Eukaryota</taxon>
        <taxon>Fungi</taxon>
        <taxon>Dikarya</taxon>
        <taxon>Basidiomycota</taxon>
        <taxon>Agaricomycotina</taxon>
        <taxon>Agaricomycetes</taxon>
        <taxon>Cantharellales</taxon>
        <taxon>Tulasnellaceae</taxon>
        <taxon>Tulasnella</taxon>
    </lineage>
</organism>
<sequence length="382" mass="43382">MAERQLVEVREVPLPPFLAMLGPSMIEVGLLNLSPEAAPGFLGYLPQRAAGVQTIVIQGNPSEDASSMISASSFTWQLNKLTSLTIQIHILDTGCMEHHITTSQPQIRNPAELWKTLGQYNWAHVFSAKGAAVLSGLFEAQNDMPRDYRTYTFSGISVEPRKGAIFTGYIGRPCTPRFCRFRPLMQGRNLQRFQLKHPCGVSVTVLEVGELLDAWPGIDSLNLQYKTYENDPELLNRTNGLLRPSLLVCWTRWPRKYPKSSTSDSSSTQLPRLTALPENVSDSSSAYKSLKSHCQLFVSPKMSQRSKSRFPLQFDLPQQVQEEAVRMVCEDEKKWDQVDDYLKLLFDQRERLERDFKLVLNEERARHNQEFREVAASTTSIL</sequence>
<evidence type="ECO:0000313" key="1">
    <source>
        <dbReference type="EMBL" id="KIO31397.1"/>
    </source>
</evidence>
<gene>
    <name evidence="1" type="ORF">M407DRAFT_19542</name>
</gene>
<reference evidence="1 2" key="1">
    <citation type="submission" date="2014-04" db="EMBL/GenBank/DDBJ databases">
        <authorList>
            <consortium name="DOE Joint Genome Institute"/>
            <person name="Kuo A."/>
            <person name="Girlanda M."/>
            <person name="Perotto S."/>
            <person name="Kohler A."/>
            <person name="Nagy L.G."/>
            <person name="Floudas D."/>
            <person name="Copeland A."/>
            <person name="Barry K.W."/>
            <person name="Cichocki N."/>
            <person name="Veneault-Fourrey C."/>
            <person name="LaButti K."/>
            <person name="Lindquist E.A."/>
            <person name="Lipzen A."/>
            <person name="Lundell T."/>
            <person name="Morin E."/>
            <person name="Murat C."/>
            <person name="Sun H."/>
            <person name="Tunlid A."/>
            <person name="Henrissat B."/>
            <person name="Grigoriev I.V."/>
            <person name="Hibbett D.S."/>
            <person name="Martin F."/>
            <person name="Nordberg H.P."/>
            <person name="Cantor M.N."/>
            <person name="Hua S.X."/>
        </authorList>
    </citation>
    <scope>NUCLEOTIDE SEQUENCE [LARGE SCALE GENOMIC DNA]</scope>
    <source>
        <strain evidence="1 2">MUT 4182</strain>
    </source>
</reference>
<dbReference type="AlphaFoldDB" id="A0A0C3MCD1"/>
<dbReference type="HOGENOM" id="CLU_723993_0_0_1"/>
<proteinExistence type="predicted"/>
<protein>
    <submittedName>
        <fullName evidence="1">Uncharacterized protein</fullName>
    </submittedName>
</protein>
<reference evidence="2" key="2">
    <citation type="submission" date="2015-01" db="EMBL/GenBank/DDBJ databases">
        <title>Evolutionary Origins and Diversification of the Mycorrhizal Mutualists.</title>
        <authorList>
            <consortium name="DOE Joint Genome Institute"/>
            <consortium name="Mycorrhizal Genomics Consortium"/>
            <person name="Kohler A."/>
            <person name="Kuo A."/>
            <person name="Nagy L.G."/>
            <person name="Floudas D."/>
            <person name="Copeland A."/>
            <person name="Barry K.W."/>
            <person name="Cichocki N."/>
            <person name="Veneault-Fourrey C."/>
            <person name="LaButti K."/>
            <person name="Lindquist E.A."/>
            <person name="Lipzen A."/>
            <person name="Lundell T."/>
            <person name="Morin E."/>
            <person name="Murat C."/>
            <person name="Riley R."/>
            <person name="Ohm R."/>
            <person name="Sun H."/>
            <person name="Tunlid A."/>
            <person name="Henrissat B."/>
            <person name="Grigoriev I.V."/>
            <person name="Hibbett D.S."/>
            <person name="Martin F."/>
        </authorList>
    </citation>
    <scope>NUCLEOTIDE SEQUENCE [LARGE SCALE GENOMIC DNA]</scope>
    <source>
        <strain evidence="2">MUT 4182</strain>
    </source>
</reference>
<accession>A0A0C3MCD1</accession>